<accession>A0AAI8YP46</accession>
<keyword evidence="3" id="KW-1185">Reference proteome</keyword>
<dbReference type="Proteomes" id="UP001295740">
    <property type="component" value="Unassembled WGS sequence"/>
</dbReference>
<dbReference type="AlphaFoldDB" id="A0AAI8YP46"/>
<protein>
    <submittedName>
        <fullName evidence="2">Uu.00g074800.m01.CDS01</fullName>
    </submittedName>
</protein>
<comment type="caution">
    <text evidence="2">The sequence shown here is derived from an EMBL/GenBank/DDBJ whole genome shotgun (WGS) entry which is preliminary data.</text>
</comment>
<keyword evidence="1" id="KW-0472">Membrane</keyword>
<gene>
    <name evidence="2" type="ORF">KHLLAP_LOCUS12323</name>
</gene>
<organism evidence="2 3">
    <name type="scientific">Anthostomella pinea</name>
    <dbReference type="NCBI Taxonomy" id="933095"/>
    <lineage>
        <taxon>Eukaryota</taxon>
        <taxon>Fungi</taxon>
        <taxon>Dikarya</taxon>
        <taxon>Ascomycota</taxon>
        <taxon>Pezizomycotina</taxon>
        <taxon>Sordariomycetes</taxon>
        <taxon>Xylariomycetidae</taxon>
        <taxon>Xylariales</taxon>
        <taxon>Xylariaceae</taxon>
        <taxon>Anthostomella</taxon>
    </lineage>
</organism>
<feature type="transmembrane region" description="Helical" evidence="1">
    <location>
        <begin position="7"/>
        <end position="29"/>
    </location>
</feature>
<sequence>MVLHRDLNTSIVTASVATVLFALVVAVFADNTTGTDVLATVAAYAAVLVVSVAEGLLQGVFLTLTGVANRATKMLEAG</sequence>
<evidence type="ECO:0000256" key="1">
    <source>
        <dbReference type="SAM" id="Phobius"/>
    </source>
</evidence>
<keyword evidence="1" id="KW-0812">Transmembrane</keyword>
<proteinExistence type="predicted"/>
<evidence type="ECO:0000313" key="2">
    <source>
        <dbReference type="EMBL" id="CAJ2511855.1"/>
    </source>
</evidence>
<reference evidence="2" key="1">
    <citation type="submission" date="2023-10" db="EMBL/GenBank/DDBJ databases">
        <authorList>
            <person name="Hackl T."/>
        </authorList>
    </citation>
    <scope>NUCLEOTIDE SEQUENCE</scope>
</reference>
<keyword evidence="1" id="KW-1133">Transmembrane helix</keyword>
<dbReference type="EMBL" id="CAUWAG010000018">
    <property type="protein sequence ID" value="CAJ2511855.1"/>
    <property type="molecule type" value="Genomic_DNA"/>
</dbReference>
<evidence type="ECO:0000313" key="3">
    <source>
        <dbReference type="Proteomes" id="UP001295740"/>
    </source>
</evidence>
<feature type="transmembrane region" description="Helical" evidence="1">
    <location>
        <begin position="41"/>
        <end position="64"/>
    </location>
</feature>
<name>A0AAI8YP46_9PEZI</name>